<feature type="transmembrane region" description="Helical" evidence="6">
    <location>
        <begin position="389"/>
        <end position="408"/>
    </location>
</feature>
<dbReference type="RefSeq" id="XP_025410984.1">
    <property type="nucleotide sequence ID" value="XM_025555199.1"/>
</dbReference>
<proteinExistence type="predicted"/>
<accession>A0A8B8FJ98</accession>
<feature type="transmembrane region" description="Helical" evidence="6">
    <location>
        <begin position="151"/>
        <end position="174"/>
    </location>
</feature>
<protein>
    <submittedName>
        <fullName evidence="9">Synaptic vesicle 2-related protein isoform X1</fullName>
    </submittedName>
</protein>
<evidence type="ECO:0000256" key="2">
    <source>
        <dbReference type="ARBA" id="ARBA00022448"/>
    </source>
</evidence>
<feature type="transmembrane region" description="Helical" evidence="6">
    <location>
        <begin position="364"/>
        <end position="382"/>
    </location>
</feature>
<dbReference type="GO" id="GO:0022857">
    <property type="term" value="F:transmembrane transporter activity"/>
    <property type="evidence" value="ECO:0007669"/>
    <property type="project" value="InterPro"/>
</dbReference>
<dbReference type="InterPro" id="IPR036259">
    <property type="entry name" value="MFS_trans_sf"/>
</dbReference>
<dbReference type="GO" id="GO:0016020">
    <property type="term" value="C:membrane"/>
    <property type="evidence" value="ECO:0007669"/>
    <property type="project" value="UniProtKB-SubCell"/>
</dbReference>
<evidence type="ECO:0000256" key="6">
    <source>
        <dbReference type="SAM" id="Phobius"/>
    </source>
</evidence>
<feature type="transmembrane region" description="Helical" evidence="6">
    <location>
        <begin position="481"/>
        <end position="500"/>
    </location>
</feature>
<organism evidence="8 9">
    <name type="scientific">Sipha flava</name>
    <name type="common">yellow sugarcane aphid</name>
    <dbReference type="NCBI Taxonomy" id="143950"/>
    <lineage>
        <taxon>Eukaryota</taxon>
        <taxon>Metazoa</taxon>
        <taxon>Ecdysozoa</taxon>
        <taxon>Arthropoda</taxon>
        <taxon>Hexapoda</taxon>
        <taxon>Insecta</taxon>
        <taxon>Pterygota</taxon>
        <taxon>Neoptera</taxon>
        <taxon>Paraneoptera</taxon>
        <taxon>Hemiptera</taxon>
        <taxon>Sternorrhyncha</taxon>
        <taxon>Aphidomorpha</taxon>
        <taxon>Aphidoidea</taxon>
        <taxon>Aphididae</taxon>
        <taxon>Sipha</taxon>
    </lineage>
</organism>
<dbReference type="OrthoDB" id="4139357at2759"/>
<reference evidence="9" key="1">
    <citation type="submission" date="2025-08" db="UniProtKB">
        <authorList>
            <consortium name="RefSeq"/>
        </authorList>
    </citation>
    <scope>IDENTIFICATION</scope>
    <source>
        <tissue evidence="9">Whole body</tissue>
    </source>
</reference>
<keyword evidence="5 6" id="KW-0472">Membrane</keyword>
<gene>
    <name evidence="9" type="primary">LOC112683945</name>
</gene>
<evidence type="ECO:0000256" key="3">
    <source>
        <dbReference type="ARBA" id="ARBA00022692"/>
    </source>
</evidence>
<keyword evidence="4 6" id="KW-1133">Transmembrane helix</keyword>
<dbReference type="PROSITE" id="PS50850">
    <property type="entry name" value="MFS"/>
    <property type="match status" value="1"/>
</dbReference>
<name>A0A8B8FJ98_9HEMI</name>
<dbReference type="GeneID" id="112683945"/>
<dbReference type="Pfam" id="PF07690">
    <property type="entry name" value="MFS_1"/>
    <property type="match status" value="2"/>
</dbReference>
<evidence type="ECO:0000256" key="4">
    <source>
        <dbReference type="ARBA" id="ARBA00022989"/>
    </source>
</evidence>
<sequence>MESSSGYQNLTETVDRKISNTFTAKRQAQDFEMSNVTVVPDETYTVAQAVDAFGFGKFQVKLSLFTGLCWMADSMETTILSILSPTLHYEWQITLFQEALVTTIVFLGMMLSLPFWGSFSDKFGRKPALTLCSVLLFYFGILSSMSPNYTWLLILRGLVGFAIGCSPQSVTLYAEFLPCKQRAKCVVLLDCFWALGACFEVLLALIVMPTLGWKWLLVLSTAPLLGFACVCPVIKHWLPESARYLVASGQTDKAIDTLKKVAHDNGKPMLLGRLVVDDIVLEEKNGRFTDLLLPQLRVTSILLWFIWLVCAFCYYGIVLMSTGLFESGNNNRICSANLDGDIFKTVQTCTAESHYLTTHDYIDLLWTTLAEFPGIFATIYVIDRFGRKITLVFQFTMFAINLIFLFQFAKNSRVLLTITLFFARGIIAGVFQAVYVYTPEIYPTPLRTIGVGTCSAMARLGAMVTPYIAQVLLKSSFTTSIIIYITAALLAAIASSLLPINNERNVKEYTEKD</sequence>
<dbReference type="AlphaFoldDB" id="A0A8B8FJ98"/>
<evidence type="ECO:0000256" key="1">
    <source>
        <dbReference type="ARBA" id="ARBA00004141"/>
    </source>
</evidence>
<feature type="domain" description="Major facilitator superfamily (MFS) profile" evidence="7">
    <location>
        <begin position="62"/>
        <end position="503"/>
    </location>
</feature>
<dbReference type="PANTHER" id="PTHR23511:SF5">
    <property type="entry name" value="MAJOR FACILITATOR-TYPE TRANSPORTER HXNZ-RELATED"/>
    <property type="match status" value="1"/>
</dbReference>
<dbReference type="Gene3D" id="1.20.1250.20">
    <property type="entry name" value="MFS general substrate transporter like domains"/>
    <property type="match status" value="1"/>
</dbReference>
<comment type="subcellular location">
    <subcellularLocation>
        <location evidence="1">Membrane</location>
        <topology evidence="1">Multi-pass membrane protein</topology>
    </subcellularLocation>
</comment>
<feature type="transmembrane region" description="Helical" evidence="6">
    <location>
        <begin position="449"/>
        <end position="469"/>
    </location>
</feature>
<dbReference type="PANTHER" id="PTHR23511">
    <property type="entry name" value="SYNAPTIC VESICLE GLYCOPROTEIN 2"/>
    <property type="match status" value="1"/>
</dbReference>
<keyword evidence="8" id="KW-1185">Reference proteome</keyword>
<evidence type="ECO:0000313" key="8">
    <source>
        <dbReference type="Proteomes" id="UP000694846"/>
    </source>
</evidence>
<evidence type="ECO:0000259" key="7">
    <source>
        <dbReference type="PROSITE" id="PS50850"/>
    </source>
</evidence>
<feature type="transmembrane region" description="Helical" evidence="6">
    <location>
        <begin position="414"/>
        <end position="437"/>
    </location>
</feature>
<evidence type="ECO:0000313" key="9">
    <source>
        <dbReference type="RefSeq" id="XP_025410984.1"/>
    </source>
</evidence>
<dbReference type="SUPFAM" id="SSF103473">
    <property type="entry name" value="MFS general substrate transporter"/>
    <property type="match status" value="1"/>
</dbReference>
<dbReference type="InterPro" id="IPR011701">
    <property type="entry name" value="MFS"/>
</dbReference>
<feature type="transmembrane region" description="Helical" evidence="6">
    <location>
        <begin position="186"/>
        <end position="207"/>
    </location>
</feature>
<keyword evidence="2" id="KW-0813">Transport</keyword>
<keyword evidence="3 6" id="KW-0812">Transmembrane</keyword>
<feature type="transmembrane region" description="Helical" evidence="6">
    <location>
        <begin position="213"/>
        <end position="234"/>
    </location>
</feature>
<dbReference type="InterPro" id="IPR020846">
    <property type="entry name" value="MFS_dom"/>
</dbReference>
<feature type="transmembrane region" description="Helical" evidence="6">
    <location>
        <begin position="128"/>
        <end position="145"/>
    </location>
</feature>
<dbReference type="Proteomes" id="UP000694846">
    <property type="component" value="Unplaced"/>
</dbReference>
<evidence type="ECO:0000256" key="5">
    <source>
        <dbReference type="ARBA" id="ARBA00023136"/>
    </source>
</evidence>
<feature type="transmembrane region" description="Helical" evidence="6">
    <location>
        <begin position="301"/>
        <end position="320"/>
    </location>
</feature>
<feature type="transmembrane region" description="Helical" evidence="6">
    <location>
        <begin position="95"/>
        <end position="116"/>
    </location>
</feature>